<dbReference type="RefSeq" id="WP_344154175.1">
    <property type="nucleotide sequence ID" value="NZ_BAAANF010000015.1"/>
</dbReference>
<dbReference type="Pfam" id="PF01636">
    <property type="entry name" value="APH"/>
    <property type="match status" value="1"/>
</dbReference>
<keyword evidence="3" id="KW-1185">Reference proteome</keyword>
<dbReference type="Proteomes" id="UP001500280">
    <property type="component" value="Unassembled WGS sequence"/>
</dbReference>
<dbReference type="EMBL" id="BAAANF010000015">
    <property type="protein sequence ID" value="GAA1691586.1"/>
    <property type="molecule type" value="Genomic_DNA"/>
</dbReference>
<accession>A0ABP4TPG4</accession>
<organism evidence="2 3">
    <name type="scientific">Kribbella yunnanensis</name>
    <dbReference type="NCBI Taxonomy" id="190194"/>
    <lineage>
        <taxon>Bacteria</taxon>
        <taxon>Bacillati</taxon>
        <taxon>Actinomycetota</taxon>
        <taxon>Actinomycetes</taxon>
        <taxon>Propionibacteriales</taxon>
        <taxon>Kribbellaceae</taxon>
        <taxon>Kribbella</taxon>
    </lineage>
</organism>
<feature type="domain" description="Aminoglycoside phosphotransferase" evidence="1">
    <location>
        <begin position="21"/>
        <end position="267"/>
    </location>
</feature>
<evidence type="ECO:0000259" key="1">
    <source>
        <dbReference type="Pfam" id="PF01636"/>
    </source>
</evidence>
<reference evidence="3" key="1">
    <citation type="journal article" date="2019" name="Int. J. Syst. Evol. Microbiol.">
        <title>The Global Catalogue of Microorganisms (GCM) 10K type strain sequencing project: providing services to taxonomists for standard genome sequencing and annotation.</title>
        <authorList>
            <consortium name="The Broad Institute Genomics Platform"/>
            <consortium name="The Broad Institute Genome Sequencing Center for Infectious Disease"/>
            <person name="Wu L."/>
            <person name="Ma J."/>
        </authorList>
    </citation>
    <scope>NUCLEOTIDE SEQUENCE [LARGE SCALE GENOMIC DNA]</scope>
    <source>
        <strain evidence="3">JCM 14307</strain>
    </source>
</reference>
<dbReference type="Gene3D" id="3.90.1200.10">
    <property type="match status" value="1"/>
</dbReference>
<sequence>MKNSDALERAMTRFRIQPIAPMHGGSSATTWLGRSEDGAPVVVKCLADGEGLVDGHDLETFRRKEAQIEHLRQVAPRIAECYPRTLAKTHQPDWSAYAFEYIDTPPLAEVIRENHADRGAELLVGVWHRLVTCGYTISRHRTDPERLWRDFYLDRIARRAVILRASLPACLLTAESVVVNGTVIRGLNRTCADAWDLRTHLGEAVLTVPVHGDLNLRNMLFGPAREATNGVTLVDPRGTLAYWDPYYDLAKMLFSASIFDATMASGFNVDQYGREFQISLRKARDEPLLRSVLTAIPRMASEIASAADRGTESTFPWHVALAHACHVTAEAACRLSVTQDSLGTRKNRAIGLLLFGMILLNDLLEKHADRRPLDLSEHLSLIH</sequence>
<dbReference type="InterPro" id="IPR011009">
    <property type="entry name" value="Kinase-like_dom_sf"/>
</dbReference>
<name>A0ABP4TPG4_9ACTN</name>
<dbReference type="InterPro" id="IPR002575">
    <property type="entry name" value="Aminoglycoside_PTrfase"/>
</dbReference>
<proteinExistence type="predicted"/>
<gene>
    <name evidence="2" type="ORF">GCM10009745_41160</name>
</gene>
<protein>
    <recommendedName>
        <fullName evidence="1">Aminoglycoside phosphotransferase domain-containing protein</fullName>
    </recommendedName>
</protein>
<dbReference type="SUPFAM" id="SSF56112">
    <property type="entry name" value="Protein kinase-like (PK-like)"/>
    <property type="match status" value="1"/>
</dbReference>
<evidence type="ECO:0000313" key="3">
    <source>
        <dbReference type="Proteomes" id="UP001500280"/>
    </source>
</evidence>
<evidence type="ECO:0000313" key="2">
    <source>
        <dbReference type="EMBL" id="GAA1691586.1"/>
    </source>
</evidence>
<comment type="caution">
    <text evidence="2">The sequence shown here is derived from an EMBL/GenBank/DDBJ whole genome shotgun (WGS) entry which is preliminary data.</text>
</comment>